<comment type="subunit">
    <text evidence="2">Tetramer of two alpha and two beta chains.</text>
</comment>
<evidence type="ECO:0000256" key="4">
    <source>
        <dbReference type="ARBA" id="ARBA00022605"/>
    </source>
</evidence>
<dbReference type="GO" id="GO:0005829">
    <property type="term" value="C:cytosol"/>
    <property type="evidence" value="ECO:0007669"/>
    <property type="project" value="TreeGrafter"/>
</dbReference>
<evidence type="ECO:0000256" key="2">
    <source>
        <dbReference type="ARBA" id="ARBA00011270"/>
    </source>
</evidence>
<dbReference type="InterPro" id="IPR018204">
    <property type="entry name" value="Trp_synthase_alpha_AS"/>
</dbReference>
<dbReference type="AlphaFoldDB" id="A0A383C669"/>
<protein>
    <recommendedName>
        <fullName evidence="3">tryptophan synthase</fullName>
        <ecNumber evidence="3">4.2.1.20</ecNumber>
    </recommendedName>
</protein>
<feature type="non-terminal residue" evidence="9">
    <location>
        <position position="156"/>
    </location>
</feature>
<dbReference type="EC" id="4.2.1.20" evidence="3"/>
<gene>
    <name evidence="9" type="ORF">METZ01_LOCUS479942</name>
</gene>
<comment type="catalytic activity">
    <reaction evidence="8">
        <text>(1S,2R)-1-C-(indol-3-yl)glycerol 3-phosphate + L-serine = D-glyceraldehyde 3-phosphate + L-tryptophan + H2O</text>
        <dbReference type="Rhea" id="RHEA:10532"/>
        <dbReference type="ChEBI" id="CHEBI:15377"/>
        <dbReference type="ChEBI" id="CHEBI:33384"/>
        <dbReference type="ChEBI" id="CHEBI:57912"/>
        <dbReference type="ChEBI" id="CHEBI:58866"/>
        <dbReference type="ChEBI" id="CHEBI:59776"/>
        <dbReference type="EC" id="4.2.1.20"/>
    </reaction>
</comment>
<evidence type="ECO:0000313" key="9">
    <source>
        <dbReference type="EMBL" id="SVE27088.1"/>
    </source>
</evidence>
<dbReference type="Gene3D" id="3.20.20.70">
    <property type="entry name" value="Aldolase class I"/>
    <property type="match status" value="1"/>
</dbReference>
<keyword evidence="4" id="KW-0028">Amino-acid biosynthesis</keyword>
<proteinExistence type="predicted"/>
<dbReference type="InterPro" id="IPR011060">
    <property type="entry name" value="RibuloseP-bd_barrel"/>
</dbReference>
<dbReference type="UniPathway" id="UPA00035">
    <property type="reaction ID" value="UER00044"/>
</dbReference>
<dbReference type="NCBIfam" id="TIGR00262">
    <property type="entry name" value="trpA"/>
    <property type="match status" value="1"/>
</dbReference>
<dbReference type="SUPFAM" id="SSF51366">
    <property type="entry name" value="Ribulose-phoshate binding barrel"/>
    <property type="match status" value="1"/>
</dbReference>
<evidence type="ECO:0000256" key="3">
    <source>
        <dbReference type="ARBA" id="ARBA00012043"/>
    </source>
</evidence>
<dbReference type="GO" id="GO:0004834">
    <property type="term" value="F:tryptophan synthase activity"/>
    <property type="evidence" value="ECO:0007669"/>
    <property type="project" value="UniProtKB-EC"/>
</dbReference>
<name>A0A383C669_9ZZZZ</name>
<dbReference type="CDD" id="cd04724">
    <property type="entry name" value="Tryptophan_synthase_alpha"/>
    <property type="match status" value="1"/>
</dbReference>
<dbReference type="InterPro" id="IPR013785">
    <property type="entry name" value="Aldolase_TIM"/>
</dbReference>
<dbReference type="PANTHER" id="PTHR43406">
    <property type="entry name" value="TRYPTOPHAN SYNTHASE, ALPHA CHAIN"/>
    <property type="match status" value="1"/>
</dbReference>
<sequence length="156" mass="17070">MNRIKKIFQTRSNKVIPFLTSGYPRKEDTVSMVLAAESGGAAMVELGMPFSDPLADGPVIQASSQRAIQNGVNIPWILETVLEIRKQSEIPITLMGYINPIIKYGINTFILDCKTSGVDGLIIPDLPPEEADKFVNKLKENSICPILLVAPNTSNN</sequence>
<dbReference type="EMBL" id="UINC01205763">
    <property type="protein sequence ID" value="SVE27088.1"/>
    <property type="molecule type" value="Genomic_DNA"/>
</dbReference>
<evidence type="ECO:0000256" key="7">
    <source>
        <dbReference type="ARBA" id="ARBA00023239"/>
    </source>
</evidence>
<evidence type="ECO:0000256" key="1">
    <source>
        <dbReference type="ARBA" id="ARBA00004733"/>
    </source>
</evidence>
<evidence type="ECO:0000256" key="6">
    <source>
        <dbReference type="ARBA" id="ARBA00023141"/>
    </source>
</evidence>
<evidence type="ECO:0000256" key="8">
    <source>
        <dbReference type="ARBA" id="ARBA00049047"/>
    </source>
</evidence>
<dbReference type="PANTHER" id="PTHR43406:SF1">
    <property type="entry name" value="TRYPTOPHAN SYNTHASE ALPHA CHAIN, CHLOROPLASTIC"/>
    <property type="match status" value="1"/>
</dbReference>
<dbReference type="PROSITE" id="PS00167">
    <property type="entry name" value="TRP_SYNTHASE_ALPHA"/>
    <property type="match status" value="1"/>
</dbReference>
<organism evidence="9">
    <name type="scientific">marine metagenome</name>
    <dbReference type="NCBI Taxonomy" id="408172"/>
    <lineage>
        <taxon>unclassified sequences</taxon>
        <taxon>metagenomes</taxon>
        <taxon>ecological metagenomes</taxon>
    </lineage>
</organism>
<comment type="pathway">
    <text evidence="1">Amino-acid biosynthesis; L-tryptophan biosynthesis; L-tryptophan from chorismate: step 5/5.</text>
</comment>
<evidence type="ECO:0000256" key="5">
    <source>
        <dbReference type="ARBA" id="ARBA00022822"/>
    </source>
</evidence>
<keyword evidence="5" id="KW-0822">Tryptophan biosynthesis</keyword>
<reference evidence="9" key="1">
    <citation type="submission" date="2018-05" db="EMBL/GenBank/DDBJ databases">
        <authorList>
            <person name="Lanie J.A."/>
            <person name="Ng W.-L."/>
            <person name="Kazmierczak K.M."/>
            <person name="Andrzejewski T.M."/>
            <person name="Davidsen T.M."/>
            <person name="Wayne K.J."/>
            <person name="Tettelin H."/>
            <person name="Glass J.I."/>
            <person name="Rusch D."/>
            <person name="Podicherti R."/>
            <person name="Tsui H.-C.T."/>
            <person name="Winkler M.E."/>
        </authorList>
    </citation>
    <scope>NUCLEOTIDE SEQUENCE</scope>
</reference>
<keyword evidence="7" id="KW-0456">Lyase</keyword>
<dbReference type="Pfam" id="PF00290">
    <property type="entry name" value="Trp_syntA"/>
    <property type="match status" value="1"/>
</dbReference>
<accession>A0A383C669</accession>
<keyword evidence="6" id="KW-0057">Aromatic amino acid biosynthesis</keyword>
<dbReference type="InterPro" id="IPR002028">
    <property type="entry name" value="Trp_synthase_suA"/>
</dbReference>